<name>A0A8R7QCT2_TRIUA</name>
<organism evidence="1 2">
    <name type="scientific">Triticum urartu</name>
    <name type="common">Red wild einkorn</name>
    <name type="synonym">Crithodium urartu</name>
    <dbReference type="NCBI Taxonomy" id="4572"/>
    <lineage>
        <taxon>Eukaryota</taxon>
        <taxon>Viridiplantae</taxon>
        <taxon>Streptophyta</taxon>
        <taxon>Embryophyta</taxon>
        <taxon>Tracheophyta</taxon>
        <taxon>Spermatophyta</taxon>
        <taxon>Magnoliopsida</taxon>
        <taxon>Liliopsida</taxon>
        <taxon>Poales</taxon>
        <taxon>Poaceae</taxon>
        <taxon>BOP clade</taxon>
        <taxon>Pooideae</taxon>
        <taxon>Triticodae</taxon>
        <taxon>Triticeae</taxon>
        <taxon>Triticinae</taxon>
        <taxon>Triticum</taxon>
    </lineage>
</organism>
<dbReference type="GeneID" id="125555880"/>
<dbReference type="EnsemblPlants" id="TuG1812G0500001547.01.T01">
    <property type="protein sequence ID" value="TuG1812G0500001547.01.T01"/>
    <property type="gene ID" value="TuG1812G0500001547.01"/>
</dbReference>
<reference evidence="1" key="3">
    <citation type="submission" date="2022-06" db="UniProtKB">
        <authorList>
            <consortium name="EnsemblPlants"/>
        </authorList>
    </citation>
    <scope>IDENTIFICATION</scope>
</reference>
<protein>
    <submittedName>
        <fullName evidence="1">Uncharacterized protein</fullName>
    </submittedName>
</protein>
<dbReference type="OrthoDB" id="10444110at2759"/>
<accession>A0A8R7QCT2</accession>
<reference evidence="1" key="2">
    <citation type="submission" date="2018-03" db="EMBL/GenBank/DDBJ databases">
        <title>The Triticum urartu genome reveals the dynamic nature of wheat genome evolution.</title>
        <authorList>
            <person name="Ling H."/>
            <person name="Ma B."/>
            <person name="Shi X."/>
            <person name="Liu H."/>
            <person name="Dong L."/>
            <person name="Sun H."/>
            <person name="Cao Y."/>
            <person name="Gao Q."/>
            <person name="Zheng S."/>
            <person name="Li Y."/>
            <person name="Yu Y."/>
            <person name="Du H."/>
            <person name="Qi M."/>
            <person name="Li Y."/>
            <person name="Yu H."/>
            <person name="Cui Y."/>
            <person name="Wang N."/>
            <person name="Chen C."/>
            <person name="Wu H."/>
            <person name="Zhao Y."/>
            <person name="Zhang J."/>
            <person name="Li Y."/>
            <person name="Zhou W."/>
            <person name="Zhang B."/>
            <person name="Hu W."/>
            <person name="Eijk M."/>
            <person name="Tang J."/>
            <person name="Witsenboer H."/>
            <person name="Zhao S."/>
            <person name="Li Z."/>
            <person name="Zhang A."/>
            <person name="Wang D."/>
            <person name="Liang C."/>
        </authorList>
    </citation>
    <scope>NUCLEOTIDE SEQUENCE [LARGE SCALE GENOMIC DNA]</scope>
    <source>
        <strain evidence="1">cv. G1812</strain>
    </source>
</reference>
<keyword evidence="2" id="KW-1185">Reference proteome</keyword>
<dbReference type="KEGG" id="tua:125555880"/>
<evidence type="ECO:0000313" key="1">
    <source>
        <dbReference type="EnsemblPlants" id="TuG1812G0500001547.01.T01"/>
    </source>
</evidence>
<dbReference type="AlphaFoldDB" id="A0A8R7QCT2"/>
<dbReference type="RefSeq" id="XP_048574646.1">
    <property type="nucleotide sequence ID" value="XM_048718689.1"/>
</dbReference>
<dbReference type="Gramene" id="TuG1812G0500001547.01.T01">
    <property type="protein sequence ID" value="TuG1812G0500001547.01.T01"/>
    <property type="gene ID" value="TuG1812G0500001547.01"/>
</dbReference>
<reference evidence="2" key="1">
    <citation type="journal article" date="2013" name="Nature">
        <title>Draft genome of the wheat A-genome progenitor Triticum urartu.</title>
        <authorList>
            <person name="Ling H.Q."/>
            <person name="Zhao S."/>
            <person name="Liu D."/>
            <person name="Wang J."/>
            <person name="Sun H."/>
            <person name="Zhang C."/>
            <person name="Fan H."/>
            <person name="Li D."/>
            <person name="Dong L."/>
            <person name="Tao Y."/>
            <person name="Gao C."/>
            <person name="Wu H."/>
            <person name="Li Y."/>
            <person name="Cui Y."/>
            <person name="Guo X."/>
            <person name="Zheng S."/>
            <person name="Wang B."/>
            <person name="Yu K."/>
            <person name="Liang Q."/>
            <person name="Yang W."/>
            <person name="Lou X."/>
            <person name="Chen J."/>
            <person name="Feng M."/>
            <person name="Jian J."/>
            <person name="Zhang X."/>
            <person name="Luo G."/>
            <person name="Jiang Y."/>
            <person name="Liu J."/>
            <person name="Wang Z."/>
            <person name="Sha Y."/>
            <person name="Zhang B."/>
            <person name="Wu H."/>
            <person name="Tang D."/>
            <person name="Shen Q."/>
            <person name="Xue P."/>
            <person name="Zou S."/>
            <person name="Wang X."/>
            <person name="Liu X."/>
            <person name="Wang F."/>
            <person name="Yang Y."/>
            <person name="An X."/>
            <person name="Dong Z."/>
            <person name="Zhang K."/>
            <person name="Zhang X."/>
            <person name="Luo M.C."/>
            <person name="Dvorak J."/>
            <person name="Tong Y."/>
            <person name="Wang J."/>
            <person name="Yang H."/>
            <person name="Li Z."/>
            <person name="Wang D."/>
            <person name="Zhang A."/>
            <person name="Wang J."/>
        </authorList>
    </citation>
    <scope>NUCLEOTIDE SEQUENCE</scope>
    <source>
        <strain evidence="2">cv. G1812</strain>
    </source>
</reference>
<dbReference type="Proteomes" id="UP000015106">
    <property type="component" value="Chromosome 5"/>
</dbReference>
<gene>
    <name evidence="1" type="primary">LOC125555880</name>
</gene>
<sequence>MCAAVDDYNAKEEWCCRMLLRKREQRPRSFWRRKGGRRQRGRERLRRGRLGFWKRRGTRTTWLTGPYTSSSRPCARRTVRPLRRCQSLLQRTRITPDKHRRLPLARARTPILLRLPLPRARTLILHLRVDDLLQITEAWVDGVLVFSFCFDFVKLATYDETV</sequence>
<proteinExistence type="predicted"/>
<evidence type="ECO:0000313" key="2">
    <source>
        <dbReference type="Proteomes" id="UP000015106"/>
    </source>
</evidence>